<gene>
    <name evidence="7" type="ORF">EZS28_044485</name>
</gene>
<organism evidence="7 8">
    <name type="scientific">Streblomastix strix</name>
    <dbReference type="NCBI Taxonomy" id="222440"/>
    <lineage>
        <taxon>Eukaryota</taxon>
        <taxon>Metamonada</taxon>
        <taxon>Preaxostyla</taxon>
        <taxon>Oxymonadida</taxon>
        <taxon>Streblomastigidae</taxon>
        <taxon>Streblomastix</taxon>
    </lineage>
</organism>
<dbReference type="GO" id="GO:0005874">
    <property type="term" value="C:microtubule"/>
    <property type="evidence" value="ECO:0007669"/>
    <property type="project" value="UniProtKB-KW"/>
</dbReference>
<keyword evidence="5" id="KW-0206">Cytoskeleton</keyword>
<protein>
    <recommendedName>
        <fullName evidence="6">Gamma tubulin complex component C-terminal domain-containing protein</fullName>
    </recommendedName>
</protein>
<comment type="subcellular location">
    <subcellularLocation>
        <location evidence="1">Cytoplasm</location>
        <location evidence="1">Cytoskeleton</location>
    </subcellularLocation>
</comment>
<evidence type="ECO:0000313" key="8">
    <source>
        <dbReference type="Proteomes" id="UP000324800"/>
    </source>
</evidence>
<dbReference type="GO" id="GO:0043015">
    <property type="term" value="F:gamma-tubulin binding"/>
    <property type="evidence" value="ECO:0007669"/>
    <property type="project" value="InterPro"/>
</dbReference>
<keyword evidence="3" id="KW-0963">Cytoplasm</keyword>
<dbReference type="Pfam" id="PF04130">
    <property type="entry name" value="GCP_C_terminal"/>
    <property type="match status" value="1"/>
</dbReference>
<comment type="caution">
    <text evidence="7">The sequence shown here is derived from an EMBL/GenBank/DDBJ whole genome shotgun (WGS) entry which is preliminary data.</text>
</comment>
<reference evidence="7 8" key="1">
    <citation type="submission" date="2019-03" db="EMBL/GenBank/DDBJ databases">
        <title>Single cell metagenomics reveals metabolic interactions within the superorganism composed of flagellate Streblomastix strix and complex community of Bacteroidetes bacteria on its surface.</title>
        <authorList>
            <person name="Treitli S.C."/>
            <person name="Kolisko M."/>
            <person name="Husnik F."/>
            <person name="Keeling P."/>
            <person name="Hampl V."/>
        </authorList>
    </citation>
    <scope>NUCLEOTIDE SEQUENCE [LARGE SCALE GENOMIC DNA]</scope>
    <source>
        <strain evidence="7">ST1C</strain>
    </source>
</reference>
<evidence type="ECO:0000259" key="6">
    <source>
        <dbReference type="Pfam" id="PF04130"/>
    </source>
</evidence>
<evidence type="ECO:0000256" key="2">
    <source>
        <dbReference type="ARBA" id="ARBA00010337"/>
    </source>
</evidence>
<dbReference type="Gene3D" id="1.20.120.1900">
    <property type="entry name" value="Gamma-tubulin complex, C-terminal domain"/>
    <property type="match status" value="1"/>
</dbReference>
<dbReference type="AlphaFoldDB" id="A0A5J4TNV9"/>
<comment type="similarity">
    <text evidence="2">Belongs to the TUBGCP family.</text>
</comment>
<dbReference type="InterPro" id="IPR040457">
    <property type="entry name" value="GCP_C"/>
</dbReference>
<sequence>MRVNRIARCIEDISPIPSSLIDHLQKLNISFPNESPLSLFFTSRALTMHESIYELHSSLIKTQEETIHAWKIALLWGRVVMKERRIKKKDILANQINIRSEKYRIDSDDANDDSLIFLRNVQSLIREMRLFITRVTEYVQEEIVAELFEKLKQETDSVAIELNLDDAIILHENVLDEMCQACFLCDRRYYQSQLLVIYCE</sequence>
<feature type="domain" description="Gamma tubulin complex component C-terminal" evidence="6">
    <location>
        <begin position="22"/>
        <end position="191"/>
    </location>
</feature>
<keyword evidence="4" id="KW-0493">Microtubule</keyword>
<evidence type="ECO:0000256" key="1">
    <source>
        <dbReference type="ARBA" id="ARBA00004245"/>
    </source>
</evidence>
<evidence type="ECO:0000256" key="5">
    <source>
        <dbReference type="ARBA" id="ARBA00023212"/>
    </source>
</evidence>
<dbReference type="EMBL" id="SNRW01027588">
    <property type="protein sequence ID" value="KAA6359988.1"/>
    <property type="molecule type" value="Genomic_DNA"/>
</dbReference>
<proteinExistence type="inferred from homology"/>
<dbReference type="InterPro" id="IPR042241">
    <property type="entry name" value="GCP_C_sf"/>
</dbReference>
<evidence type="ECO:0000313" key="7">
    <source>
        <dbReference type="EMBL" id="KAA6359988.1"/>
    </source>
</evidence>
<name>A0A5J4TNV9_9EUKA</name>
<evidence type="ECO:0000256" key="3">
    <source>
        <dbReference type="ARBA" id="ARBA00022490"/>
    </source>
</evidence>
<accession>A0A5J4TNV9</accession>
<dbReference type="Proteomes" id="UP000324800">
    <property type="component" value="Unassembled WGS sequence"/>
</dbReference>
<evidence type="ECO:0000256" key="4">
    <source>
        <dbReference type="ARBA" id="ARBA00022701"/>
    </source>
</evidence>